<evidence type="ECO:0000313" key="1">
    <source>
        <dbReference type="EMBL" id="EKE28926.1"/>
    </source>
</evidence>
<name>K2FCU4_9BACT</name>
<comment type="caution">
    <text evidence="1">The sequence shown here is derived from an EMBL/GenBank/DDBJ whole genome shotgun (WGS) entry which is preliminary data.</text>
</comment>
<sequence>METEQIVENDIIIRLQNSSVINDDERQTFLSLIMYFTPWEIEELKLMI</sequence>
<dbReference type="EMBL" id="AMFJ01000264">
    <property type="protein sequence ID" value="EKE28926.1"/>
    <property type="molecule type" value="Genomic_DNA"/>
</dbReference>
<proteinExistence type="predicted"/>
<accession>K2FCU4</accession>
<reference evidence="1" key="1">
    <citation type="journal article" date="2012" name="Science">
        <title>Fermentation, hydrogen, and sulfur metabolism in multiple uncultivated bacterial phyla.</title>
        <authorList>
            <person name="Wrighton K.C."/>
            <person name="Thomas B.C."/>
            <person name="Sharon I."/>
            <person name="Miller C.S."/>
            <person name="Castelle C.J."/>
            <person name="VerBerkmoes N.C."/>
            <person name="Wilkins M.J."/>
            <person name="Hettich R.L."/>
            <person name="Lipton M.S."/>
            <person name="Williams K.H."/>
            <person name="Long P.E."/>
            <person name="Banfield J.F."/>
        </authorList>
    </citation>
    <scope>NUCLEOTIDE SEQUENCE [LARGE SCALE GENOMIC DNA]</scope>
</reference>
<gene>
    <name evidence="1" type="ORF">ACD_2C00264G0011</name>
</gene>
<dbReference type="AlphaFoldDB" id="K2FCU4"/>
<protein>
    <submittedName>
        <fullName evidence="1">Uncharacterized protein</fullName>
    </submittedName>
</protein>
<organism evidence="1">
    <name type="scientific">uncultured bacterium</name>
    <name type="common">gcode 4</name>
    <dbReference type="NCBI Taxonomy" id="1234023"/>
    <lineage>
        <taxon>Bacteria</taxon>
        <taxon>environmental samples</taxon>
    </lineage>
</organism>